<feature type="transmembrane region" description="Helical" evidence="1">
    <location>
        <begin position="192"/>
        <end position="215"/>
    </location>
</feature>
<evidence type="ECO:0000313" key="2">
    <source>
        <dbReference type="EMBL" id="KAK4100254.1"/>
    </source>
</evidence>
<accession>A0AAN6PYE9</accession>
<keyword evidence="3" id="KW-1185">Reference proteome</keyword>
<dbReference type="InterPro" id="IPR013920">
    <property type="entry name" value="DUF1774_fun"/>
</dbReference>
<keyword evidence="1" id="KW-1133">Transmembrane helix</keyword>
<dbReference type="Pfam" id="PF08611">
    <property type="entry name" value="DUF1774"/>
    <property type="match status" value="1"/>
</dbReference>
<sequence length="285" mass="32047">MDRFHQVNPFAKRDSHSPASVLWYKVLTLASWLLSVVVTVYYTFEAPHDGKHHRGTIWHQNDHHPSGFTLSPIITSIYWIALFLLQLVYISHLFSPSSSNSTNSVNAACSVGSHFILHNLLHAAFVALFVRSRFGWAEVLLALDFANLTSLYFRHNTYPRGIHFPAVSGPLAWAFVALCWNGAIMVPHQASLVARVFANVFVWAFLGYGLFFIVFYKDYTMGFALSVLSASLGVAQFLRQVIALQWIFAFTIMAVLFVMTVLVAVPAWTGRELPCSRCPVWFSVG</sequence>
<proteinExistence type="predicted"/>
<reference evidence="2" key="1">
    <citation type="journal article" date="2023" name="Mol. Phylogenet. Evol.">
        <title>Genome-scale phylogeny and comparative genomics of the fungal order Sordariales.</title>
        <authorList>
            <person name="Hensen N."/>
            <person name="Bonometti L."/>
            <person name="Westerberg I."/>
            <person name="Brannstrom I.O."/>
            <person name="Guillou S."/>
            <person name="Cros-Aarteil S."/>
            <person name="Calhoun S."/>
            <person name="Haridas S."/>
            <person name="Kuo A."/>
            <person name="Mondo S."/>
            <person name="Pangilinan J."/>
            <person name="Riley R."/>
            <person name="LaButti K."/>
            <person name="Andreopoulos B."/>
            <person name="Lipzen A."/>
            <person name="Chen C."/>
            <person name="Yan M."/>
            <person name="Daum C."/>
            <person name="Ng V."/>
            <person name="Clum A."/>
            <person name="Steindorff A."/>
            <person name="Ohm R.A."/>
            <person name="Martin F."/>
            <person name="Silar P."/>
            <person name="Natvig D.O."/>
            <person name="Lalanne C."/>
            <person name="Gautier V."/>
            <person name="Ament-Velasquez S.L."/>
            <person name="Kruys A."/>
            <person name="Hutchinson M.I."/>
            <person name="Powell A.J."/>
            <person name="Barry K."/>
            <person name="Miller A.N."/>
            <person name="Grigoriev I.V."/>
            <person name="Debuchy R."/>
            <person name="Gladieux P."/>
            <person name="Hiltunen Thoren M."/>
            <person name="Johannesson H."/>
        </authorList>
    </citation>
    <scope>NUCLEOTIDE SEQUENCE</scope>
    <source>
        <strain evidence="2">CBS 757.83</strain>
    </source>
</reference>
<dbReference type="AlphaFoldDB" id="A0AAN6PYE9"/>
<reference evidence="2" key="2">
    <citation type="submission" date="2023-05" db="EMBL/GenBank/DDBJ databases">
        <authorList>
            <consortium name="Lawrence Berkeley National Laboratory"/>
            <person name="Steindorff A."/>
            <person name="Hensen N."/>
            <person name="Bonometti L."/>
            <person name="Westerberg I."/>
            <person name="Brannstrom I.O."/>
            <person name="Guillou S."/>
            <person name="Cros-Aarteil S."/>
            <person name="Calhoun S."/>
            <person name="Haridas S."/>
            <person name="Kuo A."/>
            <person name="Mondo S."/>
            <person name="Pangilinan J."/>
            <person name="Riley R."/>
            <person name="Labutti K."/>
            <person name="Andreopoulos B."/>
            <person name="Lipzen A."/>
            <person name="Chen C."/>
            <person name="Yanf M."/>
            <person name="Daum C."/>
            <person name="Ng V."/>
            <person name="Clum A."/>
            <person name="Ohm R."/>
            <person name="Martin F."/>
            <person name="Silar P."/>
            <person name="Natvig D."/>
            <person name="Lalanne C."/>
            <person name="Gautier V."/>
            <person name="Ament-Velasquez S.L."/>
            <person name="Kruys A."/>
            <person name="Hutchinson M.I."/>
            <person name="Powell A.J."/>
            <person name="Barry K."/>
            <person name="Miller A.N."/>
            <person name="Grigoriev I.V."/>
            <person name="Debuchy R."/>
            <person name="Gladieux P."/>
            <person name="Thoren M.H."/>
            <person name="Johannesson H."/>
        </authorList>
    </citation>
    <scope>NUCLEOTIDE SEQUENCE</scope>
    <source>
        <strain evidence="2">CBS 757.83</strain>
    </source>
</reference>
<feature type="transmembrane region" description="Helical" evidence="1">
    <location>
        <begin position="21"/>
        <end position="44"/>
    </location>
</feature>
<name>A0AAN6PYE9_9PEZI</name>
<organism evidence="2 3">
    <name type="scientific">Parathielavia hyrcaniae</name>
    <dbReference type="NCBI Taxonomy" id="113614"/>
    <lineage>
        <taxon>Eukaryota</taxon>
        <taxon>Fungi</taxon>
        <taxon>Dikarya</taxon>
        <taxon>Ascomycota</taxon>
        <taxon>Pezizomycotina</taxon>
        <taxon>Sordariomycetes</taxon>
        <taxon>Sordariomycetidae</taxon>
        <taxon>Sordariales</taxon>
        <taxon>Chaetomiaceae</taxon>
        <taxon>Parathielavia</taxon>
    </lineage>
</organism>
<dbReference type="EMBL" id="MU863642">
    <property type="protein sequence ID" value="KAK4100254.1"/>
    <property type="molecule type" value="Genomic_DNA"/>
</dbReference>
<feature type="transmembrane region" description="Helical" evidence="1">
    <location>
        <begin position="221"/>
        <end position="239"/>
    </location>
</feature>
<keyword evidence="1" id="KW-0812">Transmembrane</keyword>
<keyword evidence="1" id="KW-0472">Membrane</keyword>
<dbReference type="Proteomes" id="UP001305647">
    <property type="component" value="Unassembled WGS sequence"/>
</dbReference>
<dbReference type="PANTHER" id="PTHR37992:SF1">
    <property type="entry name" value="DUF1774-DOMAIN-CONTAINING PROTEIN"/>
    <property type="match status" value="1"/>
</dbReference>
<evidence type="ECO:0000313" key="3">
    <source>
        <dbReference type="Proteomes" id="UP001305647"/>
    </source>
</evidence>
<comment type="caution">
    <text evidence="2">The sequence shown here is derived from an EMBL/GenBank/DDBJ whole genome shotgun (WGS) entry which is preliminary data.</text>
</comment>
<feature type="transmembrane region" description="Helical" evidence="1">
    <location>
        <begin position="162"/>
        <end position="180"/>
    </location>
</feature>
<feature type="transmembrane region" description="Helical" evidence="1">
    <location>
        <begin position="246"/>
        <end position="268"/>
    </location>
</feature>
<protein>
    <submittedName>
        <fullName evidence="2">DUF1774-domain-containing protein</fullName>
    </submittedName>
</protein>
<evidence type="ECO:0000256" key="1">
    <source>
        <dbReference type="SAM" id="Phobius"/>
    </source>
</evidence>
<dbReference type="PANTHER" id="PTHR37992">
    <property type="entry name" value="EXPRESSED PROTEIN"/>
    <property type="match status" value="1"/>
</dbReference>
<gene>
    <name evidence="2" type="ORF">N658DRAFT_567574</name>
</gene>
<feature type="transmembrane region" description="Helical" evidence="1">
    <location>
        <begin position="76"/>
        <end position="95"/>
    </location>
</feature>